<comment type="caution">
    <text evidence="1">The sequence shown here is derived from an EMBL/GenBank/DDBJ whole genome shotgun (WGS) entry which is preliminary data.</text>
</comment>
<reference evidence="1" key="1">
    <citation type="journal article" date="2015" name="Nature">
        <title>Complex archaea that bridge the gap between prokaryotes and eukaryotes.</title>
        <authorList>
            <person name="Spang A."/>
            <person name="Saw J.H."/>
            <person name="Jorgensen S.L."/>
            <person name="Zaremba-Niedzwiedzka K."/>
            <person name="Martijn J."/>
            <person name="Lind A.E."/>
            <person name="van Eijk R."/>
            <person name="Schleper C."/>
            <person name="Guy L."/>
            <person name="Ettema T.J."/>
        </authorList>
    </citation>
    <scope>NUCLEOTIDE SEQUENCE</scope>
</reference>
<accession>A0A0F9ASD3</accession>
<gene>
    <name evidence="1" type="ORF">LCGC14_2535010</name>
</gene>
<proteinExistence type="predicted"/>
<dbReference type="EMBL" id="LAZR01041224">
    <property type="protein sequence ID" value="KKL12514.1"/>
    <property type="molecule type" value="Genomic_DNA"/>
</dbReference>
<organism evidence="1">
    <name type="scientific">marine sediment metagenome</name>
    <dbReference type="NCBI Taxonomy" id="412755"/>
    <lineage>
        <taxon>unclassified sequences</taxon>
        <taxon>metagenomes</taxon>
        <taxon>ecological metagenomes</taxon>
    </lineage>
</organism>
<sequence>MERWGEPITAYQLRLLETGITYRRIVKDVVPEVEEREAARFNGYNWKEWLVLPKRERVDGVAYFRIRRAIDMNQQDAVRMDADRRRRHK</sequence>
<name>A0A0F9ASD3_9ZZZZ</name>
<protein>
    <submittedName>
        <fullName evidence="1">Uncharacterized protein</fullName>
    </submittedName>
</protein>
<evidence type="ECO:0000313" key="1">
    <source>
        <dbReference type="EMBL" id="KKL12514.1"/>
    </source>
</evidence>
<dbReference type="AlphaFoldDB" id="A0A0F9ASD3"/>